<keyword evidence="3 5" id="KW-0687">Ribonucleoprotein</keyword>
<dbReference type="GO" id="GO:0003735">
    <property type="term" value="F:structural constituent of ribosome"/>
    <property type="evidence" value="ECO:0007669"/>
    <property type="project" value="InterPro"/>
</dbReference>
<keyword evidence="2 5" id="KW-0689">Ribosomal protein</keyword>
<evidence type="ECO:0000313" key="8">
    <source>
        <dbReference type="Proteomes" id="UP000034810"/>
    </source>
</evidence>
<keyword evidence="5" id="KW-0699">rRNA-binding</keyword>
<comment type="similarity">
    <text evidence="1 5 6">Belongs to the universal ribosomal protein uS11 family.</text>
</comment>
<dbReference type="Gene3D" id="3.30.420.80">
    <property type="entry name" value="Ribosomal protein S11"/>
    <property type="match status" value="1"/>
</dbReference>
<evidence type="ECO:0000256" key="6">
    <source>
        <dbReference type="RuleBase" id="RU003629"/>
    </source>
</evidence>
<evidence type="ECO:0000256" key="4">
    <source>
        <dbReference type="ARBA" id="ARBA00035160"/>
    </source>
</evidence>
<dbReference type="EMBL" id="LCFA01000017">
    <property type="protein sequence ID" value="KKS81720.1"/>
    <property type="molecule type" value="Genomic_DNA"/>
</dbReference>
<keyword evidence="5" id="KW-0694">RNA-binding</keyword>
<protein>
    <recommendedName>
        <fullName evidence="4 5">Small ribosomal subunit protein uS11</fullName>
    </recommendedName>
</protein>
<evidence type="ECO:0000256" key="1">
    <source>
        <dbReference type="ARBA" id="ARBA00006194"/>
    </source>
</evidence>
<dbReference type="AlphaFoldDB" id="A0A0G1C7T9"/>
<dbReference type="InterPro" id="IPR018102">
    <property type="entry name" value="Ribosomal_uS11_CS"/>
</dbReference>
<evidence type="ECO:0000256" key="5">
    <source>
        <dbReference type="HAMAP-Rule" id="MF_01310"/>
    </source>
</evidence>
<dbReference type="GO" id="GO:0005840">
    <property type="term" value="C:ribosome"/>
    <property type="evidence" value="ECO:0007669"/>
    <property type="project" value="UniProtKB-KW"/>
</dbReference>
<dbReference type="SUPFAM" id="SSF53137">
    <property type="entry name" value="Translational machinery components"/>
    <property type="match status" value="1"/>
</dbReference>
<dbReference type="HAMAP" id="MF_01310">
    <property type="entry name" value="Ribosomal_uS11"/>
    <property type="match status" value="1"/>
</dbReference>
<comment type="caution">
    <text evidence="7">The sequence shown here is derived from an EMBL/GenBank/DDBJ whole genome shotgun (WGS) entry which is preliminary data.</text>
</comment>
<dbReference type="NCBIfam" id="NF003698">
    <property type="entry name" value="PRK05309.1"/>
    <property type="match status" value="1"/>
</dbReference>
<dbReference type="PANTHER" id="PTHR11759">
    <property type="entry name" value="40S RIBOSOMAL PROTEIN S14/30S RIBOSOMAL PROTEIN S11"/>
    <property type="match status" value="1"/>
</dbReference>
<dbReference type="PROSITE" id="PS00054">
    <property type="entry name" value="RIBOSOMAL_S11"/>
    <property type="match status" value="1"/>
</dbReference>
<dbReference type="Proteomes" id="UP000034810">
    <property type="component" value="Unassembled WGS sequence"/>
</dbReference>
<dbReference type="GO" id="GO:0006412">
    <property type="term" value="P:translation"/>
    <property type="evidence" value="ECO:0007669"/>
    <property type="project" value="UniProtKB-UniRule"/>
</dbReference>
<dbReference type="GO" id="GO:0019843">
    <property type="term" value="F:rRNA binding"/>
    <property type="evidence" value="ECO:0007669"/>
    <property type="project" value="UniProtKB-UniRule"/>
</dbReference>
<dbReference type="GO" id="GO:1990904">
    <property type="term" value="C:ribonucleoprotein complex"/>
    <property type="evidence" value="ECO:0007669"/>
    <property type="project" value="UniProtKB-KW"/>
</dbReference>
<accession>A0A0G1C7T9</accession>
<proteinExistence type="inferred from homology"/>
<comment type="function">
    <text evidence="5">Located on the platform of the 30S subunit, it bridges several disparate RNA helices of the 16S rRNA. Forms part of the Shine-Dalgarno cleft in the 70S ribosome.</text>
</comment>
<evidence type="ECO:0000256" key="2">
    <source>
        <dbReference type="ARBA" id="ARBA00022980"/>
    </source>
</evidence>
<sequence>MGKKKIVTKIEQPIAEEKKVTTSTAKESGPSRKIDSGKIYINATYNNIIITATDQGGNVLAWSSSGNLGFSGPKKATPFAASKVVATVLEKIKRSGLFNVEVIVKGVGSGRDSAIRTIAAQGLNILSVKDATPIPHNGPRPPKIRRV</sequence>
<dbReference type="PIRSF" id="PIRSF002131">
    <property type="entry name" value="Ribosomal_S11"/>
    <property type="match status" value="1"/>
</dbReference>
<dbReference type="Pfam" id="PF00411">
    <property type="entry name" value="Ribosomal_S11"/>
    <property type="match status" value="1"/>
</dbReference>
<evidence type="ECO:0000313" key="7">
    <source>
        <dbReference type="EMBL" id="KKS81720.1"/>
    </source>
</evidence>
<name>A0A0G1C7T9_9BACT</name>
<evidence type="ECO:0000256" key="3">
    <source>
        <dbReference type="ARBA" id="ARBA00023274"/>
    </source>
</evidence>
<dbReference type="InterPro" id="IPR036967">
    <property type="entry name" value="Ribosomal_uS11_sf"/>
</dbReference>
<organism evidence="7 8">
    <name type="scientific">Candidatus Wolfebacteria bacterium GW2011_GWC1_43_10</name>
    <dbReference type="NCBI Taxonomy" id="1619011"/>
    <lineage>
        <taxon>Bacteria</taxon>
        <taxon>Candidatus Wolfeibacteriota</taxon>
    </lineage>
</organism>
<reference evidence="7 8" key="1">
    <citation type="journal article" date="2015" name="Nature">
        <title>rRNA introns, odd ribosomes, and small enigmatic genomes across a large radiation of phyla.</title>
        <authorList>
            <person name="Brown C.T."/>
            <person name="Hug L.A."/>
            <person name="Thomas B.C."/>
            <person name="Sharon I."/>
            <person name="Castelle C.J."/>
            <person name="Singh A."/>
            <person name="Wilkins M.J."/>
            <person name="Williams K.H."/>
            <person name="Banfield J.F."/>
        </authorList>
    </citation>
    <scope>NUCLEOTIDE SEQUENCE [LARGE SCALE GENOMIC DNA]</scope>
</reference>
<gene>
    <name evidence="5" type="primary">rpsK</name>
    <name evidence="7" type="ORF">UV58_C0017G0010</name>
</gene>
<comment type="subunit">
    <text evidence="5">Part of the 30S ribosomal subunit. Interacts with proteins S7 and S18. Binds to IF-3.</text>
</comment>
<dbReference type="InterPro" id="IPR001971">
    <property type="entry name" value="Ribosomal_uS11"/>
</dbReference>